<organism evidence="2 3">
    <name type="scientific">Rhodosalinus sediminis</name>
    <dbReference type="NCBI Taxonomy" id="1940533"/>
    <lineage>
        <taxon>Bacteria</taxon>
        <taxon>Pseudomonadati</taxon>
        <taxon>Pseudomonadota</taxon>
        <taxon>Alphaproteobacteria</taxon>
        <taxon>Rhodobacterales</taxon>
        <taxon>Paracoccaceae</taxon>
        <taxon>Rhodosalinus</taxon>
    </lineage>
</organism>
<reference evidence="2 3" key="1">
    <citation type="journal article" date="2017" name="Int. J. Syst. Evol. Microbiol.">
        <title>Rhodosalinus sediminis gen. nov., sp. nov., isolated from marine saltern.</title>
        <authorList>
            <person name="Guo L.Y."/>
            <person name="Ling S.K."/>
            <person name="Li C.M."/>
            <person name="Chen G.J."/>
            <person name="Du Z.J."/>
        </authorList>
    </citation>
    <scope>NUCLEOTIDE SEQUENCE [LARGE SCALE GENOMIC DNA]</scope>
    <source>
        <strain evidence="2 3">WDN1C137</strain>
    </source>
</reference>
<dbReference type="InterPro" id="IPR027417">
    <property type="entry name" value="P-loop_NTPase"/>
</dbReference>
<proteinExistence type="predicted"/>
<dbReference type="OrthoDB" id="7802556at2"/>
<dbReference type="SUPFAM" id="SSF52540">
    <property type="entry name" value="P-loop containing nucleoside triphosphate hydrolases"/>
    <property type="match status" value="1"/>
</dbReference>
<sequence length="480" mass="52938">MSDRFDFFVILAAMRTGSNFLEANLNALDGVVCHGEAFNPQFIGYPNRDAVAGVTMAERDADPARLLTAIRETPGALAGFRYFHDHDPRVLDAILGDPRCAKIVLTRNPLESYVSRRIAQATGQWKLTNVARRKAERAVFDPVEFEAHVAELQAFQARVRHALQSTGQTAFPIAYEDLQDLDVLNGLAAWLGVPARLEALDRGLKRQNPEPVTAKVANPEAIPEGIARLDRFDLDALPRGEPARGAAVPGWLAAARAPVLCLPLRGGPEAALRAWLAGLDGVAEDALLRDFTQGRLRRWMREHPGHRRIAVLRHPLARAHHAFCTRILPTGEGSFARIRRVIRRTHGLDLPEVWPDPDWDAGRHRAAFEGFLAFLKDNLAGNTNLRIAGEWCSQSAALEGMSAFAPPDLILREAEMGDWLPAVARAVGRPDAPPPEVAPEDTPETAPVPLAAIYDARLEKRAREIYARDYERLGFADWAG</sequence>
<evidence type="ECO:0000313" key="2">
    <source>
        <dbReference type="EMBL" id="REC58313.1"/>
    </source>
</evidence>
<accession>A0A3D9BXQ5</accession>
<evidence type="ECO:0000313" key="3">
    <source>
        <dbReference type="Proteomes" id="UP000257131"/>
    </source>
</evidence>
<comment type="caution">
    <text evidence="2">The sequence shown here is derived from an EMBL/GenBank/DDBJ whole genome shotgun (WGS) entry which is preliminary data.</text>
</comment>
<feature type="region of interest" description="Disordered" evidence="1">
    <location>
        <begin position="428"/>
        <end position="448"/>
    </location>
</feature>
<evidence type="ECO:0000256" key="1">
    <source>
        <dbReference type="SAM" id="MobiDB-lite"/>
    </source>
</evidence>
<gene>
    <name evidence="2" type="ORF">DRV84_04595</name>
</gene>
<dbReference type="RefSeq" id="WP_115978696.1">
    <property type="nucleotide sequence ID" value="NZ_QOHR01000003.1"/>
</dbReference>
<name>A0A3D9BXQ5_9RHOB</name>
<protein>
    <submittedName>
        <fullName evidence="2">Nodulation protein NodH</fullName>
    </submittedName>
</protein>
<dbReference type="AlphaFoldDB" id="A0A3D9BXQ5"/>
<dbReference type="EMBL" id="QOHR01000003">
    <property type="protein sequence ID" value="REC58313.1"/>
    <property type="molecule type" value="Genomic_DNA"/>
</dbReference>
<dbReference type="Gene3D" id="3.40.50.300">
    <property type="entry name" value="P-loop containing nucleotide triphosphate hydrolases"/>
    <property type="match status" value="1"/>
</dbReference>
<keyword evidence="3" id="KW-1185">Reference proteome</keyword>
<dbReference type="Proteomes" id="UP000257131">
    <property type="component" value="Unassembled WGS sequence"/>
</dbReference>